<accession>A0A7G2CB83</accession>
<dbReference type="AlphaFoldDB" id="A0A7G2CB83"/>
<name>A0A7G2CB83_9TRYP</name>
<proteinExistence type="predicted"/>
<dbReference type="VEuPathDB" id="TriTrypDB:ADEAN_000345100"/>
<dbReference type="EMBL" id="LR877150">
    <property type="protein sequence ID" value="CAD2215993.1"/>
    <property type="molecule type" value="Genomic_DNA"/>
</dbReference>
<organism evidence="1 2">
    <name type="scientific">Angomonas deanei</name>
    <dbReference type="NCBI Taxonomy" id="59799"/>
    <lineage>
        <taxon>Eukaryota</taxon>
        <taxon>Discoba</taxon>
        <taxon>Euglenozoa</taxon>
        <taxon>Kinetoplastea</taxon>
        <taxon>Metakinetoplastina</taxon>
        <taxon>Trypanosomatida</taxon>
        <taxon>Trypanosomatidae</taxon>
        <taxon>Strigomonadinae</taxon>
        <taxon>Angomonas</taxon>
    </lineage>
</organism>
<dbReference type="Proteomes" id="UP000515908">
    <property type="component" value="Chromosome 06"/>
</dbReference>
<gene>
    <name evidence="1" type="ORF">ADEAN_000345100</name>
</gene>
<keyword evidence="2" id="KW-1185">Reference proteome</keyword>
<evidence type="ECO:0000313" key="1">
    <source>
        <dbReference type="EMBL" id="CAD2215993.1"/>
    </source>
</evidence>
<reference evidence="1 2" key="1">
    <citation type="submission" date="2020-08" db="EMBL/GenBank/DDBJ databases">
        <authorList>
            <person name="Newling K."/>
            <person name="Davey J."/>
            <person name="Forrester S."/>
        </authorList>
    </citation>
    <scope>NUCLEOTIDE SEQUENCE [LARGE SCALE GENOMIC DNA]</scope>
    <source>
        <strain evidence="2">Crithidia deanei Carvalho (ATCC PRA-265)</strain>
    </source>
</reference>
<protein>
    <submittedName>
        <fullName evidence="1">Uncharacterized protein</fullName>
    </submittedName>
</protein>
<sequence>MTSLLEEEPFTDQHHRQRQQMWWLLSSEYSAEDQDTIFRQILKRYTPLTATHLPAITGLSHCEGGRLQLQGVLHRLLEHCCPHTSVTTGNTPPEMAIQETREHVAILLLSKDENENKRTFLRFVQRVSKKKNPQHFQSVKLMLVELTTDVDRLHATESCLQGLKDGHFFKLPKKGDTPTEGGRGLQTLSAGVVDVDPLSAAFLSYVTVTLAV</sequence>
<evidence type="ECO:0000313" key="2">
    <source>
        <dbReference type="Proteomes" id="UP000515908"/>
    </source>
</evidence>